<dbReference type="SUPFAM" id="SSF47113">
    <property type="entry name" value="Histone-fold"/>
    <property type="match status" value="1"/>
</dbReference>
<evidence type="ECO:0000313" key="3">
    <source>
        <dbReference type="Ensembl" id="ENSOSUP00000016782.1"/>
    </source>
</evidence>
<proteinExistence type="predicted"/>
<organism evidence="3 4">
    <name type="scientific">Otus sunia</name>
    <name type="common">Oriental scops-owl</name>
    <dbReference type="NCBI Taxonomy" id="257818"/>
    <lineage>
        <taxon>Eukaryota</taxon>
        <taxon>Metazoa</taxon>
        <taxon>Chordata</taxon>
        <taxon>Craniata</taxon>
        <taxon>Vertebrata</taxon>
        <taxon>Euteleostomi</taxon>
        <taxon>Archelosauria</taxon>
        <taxon>Archosauria</taxon>
        <taxon>Dinosauria</taxon>
        <taxon>Saurischia</taxon>
        <taxon>Theropoda</taxon>
        <taxon>Coelurosauria</taxon>
        <taxon>Aves</taxon>
        <taxon>Neognathae</taxon>
        <taxon>Neoaves</taxon>
        <taxon>Telluraves</taxon>
        <taxon>Strigiformes</taxon>
        <taxon>Strigidae</taxon>
        <taxon>Otus</taxon>
    </lineage>
</organism>
<name>A0A8C8B6M8_9STRI</name>
<dbReference type="GO" id="GO:0046982">
    <property type="term" value="F:protein heterodimerization activity"/>
    <property type="evidence" value="ECO:0007669"/>
    <property type="project" value="InterPro"/>
</dbReference>
<evidence type="ECO:0000256" key="1">
    <source>
        <dbReference type="SAM" id="MobiDB-lite"/>
    </source>
</evidence>
<keyword evidence="4" id="KW-1185">Reference proteome</keyword>
<evidence type="ECO:0000259" key="2">
    <source>
        <dbReference type="Pfam" id="PF00808"/>
    </source>
</evidence>
<evidence type="ECO:0000313" key="4">
    <source>
        <dbReference type="Proteomes" id="UP000694552"/>
    </source>
</evidence>
<dbReference type="AlphaFoldDB" id="A0A8C8B6M8"/>
<feature type="domain" description="Transcription factor CBF/NF-Y/archaeal histone" evidence="2">
    <location>
        <begin position="68"/>
        <end position="99"/>
    </location>
</feature>
<dbReference type="Gene3D" id="1.10.20.10">
    <property type="entry name" value="Histone, subunit A"/>
    <property type="match status" value="1"/>
</dbReference>
<dbReference type="InterPro" id="IPR003958">
    <property type="entry name" value="CBFA_NFYB_domain"/>
</dbReference>
<accession>A0A8C8B6M8</accession>
<dbReference type="CDD" id="cd22929">
    <property type="entry name" value="HFD_POLE4-like"/>
    <property type="match status" value="1"/>
</dbReference>
<dbReference type="InterPro" id="IPR009072">
    <property type="entry name" value="Histone-fold"/>
</dbReference>
<dbReference type="Ensembl" id="ENSOSUT00000017355.1">
    <property type="protein sequence ID" value="ENSOSUP00000016782.1"/>
    <property type="gene ID" value="ENSOSUG00000011977.1"/>
</dbReference>
<dbReference type="Pfam" id="PF00808">
    <property type="entry name" value="CBFD_NFYB_HMF"/>
    <property type="match status" value="1"/>
</dbReference>
<protein>
    <recommendedName>
        <fullName evidence="2">Transcription factor CBF/NF-Y/archaeal histone domain-containing protein</fullName>
    </recommendedName>
</protein>
<feature type="region of interest" description="Disordered" evidence="1">
    <location>
        <begin position="1"/>
        <end position="23"/>
    </location>
</feature>
<reference evidence="3" key="1">
    <citation type="submission" date="2025-08" db="UniProtKB">
        <authorList>
            <consortium name="Ensembl"/>
        </authorList>
    </citation>
    <scope>IDENTIFICATION</scope>
</reference>
<dbReference type="Proteomes" id="UP000694552">
    <property type="component" value="Unplaced"/>
</dbReference>
<reference evidence="3" key="2">
    <citation type="submission" date="2025-09" db="UniProtKB">
        <authorList>
            <consortium name="Ensembl"/>
        </authorList>
    </citation>
    <scope>IDENTIFICATION</scope>
</reference>
<sequence length="123" mass="13795">AEGAVGRWNGLPRAGGESPSLEGLKSRVHPALRDLGELGTVRVRFMVGLEELQGPFQPRWFCARPSSSLFVETIAKDAYVYAQQGKRKTLQRKDLDNAIEAIDEFAFLEGEFLLGFTWFQCFV</sequence>